<reference evidence="2 3" key="1">
    <citation type="journal article" date="2015" name="Geomicrobiol. J.">
        <title>Caldisalinibacter kiritimatiensis gen. nov., sp. nov., a moderately thermohalophilic thiosulfate-reducing bacterium from a hypersaline microbial mat.</title>
        <authorList>
            <person name="Ben Hania W."/>
            <person name="Joseph M."/>
            <person name="Fiebig A."/>
            <person name="Bunk B."/>
            <person name="Klenk H.-P."/>
            <person name="Fardeau M.-L."/>
            <person name="Spring S."/>
        </authorList>
    </citation>
    <scope>NUCLEOTIDE SEQUENCE [LARGE SCALE GENOMIC DNA]</scope>
    <source>
        <strain evidence="2 3">L21-TH-D2</strain>
    </source>
</reference>
<evidence type="ECO:0000256" key="1">
    <source>
        <dbReference type="SAM" id="Phobius"/>
    </source>
</evidence>
<protein>
    <submittedName>
        <fullName evidence="2">Uncharacterized protein</fullName>
    </submittedName>
</protein>
<dbReference type="Proteomes" id="UP000013378">
    <property type="component" value="Unassembled WGS sequence"/>
</dbReference>
<gene>
    <name evidence="2" type="ORF">L21TH_1907</name>
</gene>
<dbReference type="eggNOG" id="ENOG5033G9B">
    <property type="taxonomic scope" value="Bacteria"/>
</dbReference>
<dbReference type="EMBL" id="ARZA01000211">
    <property type="protein sequence ID" value="EOD00018.1"/>
    <property type="molecule type" value="Genomic_DNA"/>
</dbReference>
<keyword evidence="1" id="KW-0812">Transmembrane</keyword>
<evidence type="ECO:0000313" key="3">
    <source>
        <dbReference type="Proteomes" id="UP000013378"/>
    </source>
</evidence>
<keyword evidence="1" id="KW-0472">Membrane</keyword>
<evidence type="ECO:0000313" key="2">
    <source>
        <dbReference type="EMBL" id="EOD00018.1"/>
    </source>
</evidence>
<comment type="caution">
    <text evidence="2">The sequence shown here is derived from an EMBL/GenBank/DDBJ whole genome shotgun (WGS) entry which is preliminary data.</text>
</comment>
<accession>R1ASB4</accession>
<feature type="transmembrane region" description="Helical" evidence="1">
    <location>
        <begin position="6"/>
        <end position="24"/>
    </location>
</feature>
<dbReference type="OrthoDB" id="1954282at2"/>
<proteinExistence type="predicted"/>
<keyword evidence="1" id="KW-1133">Transmembrane helix</keyword>
<organism evidence="2 3">
    <name type="scientific">Caldisalinibacter kiritimatiensis</name>
    <dbReference type="NCBI Taxonomy" id="1304284"/>
    <lineage>
        <taxon>Bacteria</taxon>
        <taxon>Bacillati</taxon>
        <taxon>Bacillota</taxon>
        <taxon>Tissierellia</taxon>
        <taxon>Tissierellales</taxon>
        <taxon>Thermohalobacteraceae</taxon>
        <taxon>Caldisalinibacter</taxon>
    </lineage>
</organism>
<dbReference type="STRING" id="1304284.L21TH_1907"/>
<name>R1ASB4_9FIRM</name>
<dbReference type="RefSeq" id="WP_006314876.1">
    <property type="nucleotide sequence ID" value="NZ_ARZA01000211.1"/>
</dbReference>
<sequence>MIKTILGIVFFAIATMFIYSWGYVKEQRTPNNLQLKLYKKAENKVVKKLEKKEYMTFKEISKLLSNLKVSEFGTKKRLIVKESNEFTKGLLKDLVNRDVVKIDYKSKPKKYYLNQ</sequence>
<keyword evidence="3" id="KW-1185">Reference proteome</keyword>
<dbReference type="AlphaFoldDB" id="R1ASB4"/>